<dbReference type="Gene3D" id="1.10.489.10">
    <property type="entry name" value="Chloroperoxidase-like"/>
    <property type="match status" value="1"/>
</dbReference>
<dbReference type="PANTHER" id="PTHR33577">
    <property type="entry name" value="STERIGMATOCYSTIN BIOSYNTHESIS PEROXIDASE STCC-RELATED"/>
    <property type="match status" value="1"/>
</dbReference>
<evidence type="ECO:0000256" key="8">
    <source>
        <dbReference type="SAM" id="MobiDB-lite"/>
    </source>
</evidence>
<accession>A0A8H5LJL7</accession>
<feature type="chain" id="PRO_5034962415" description="Heme haloperoxidase family profile domain-containing protein" evidence="9">
    <location>
        <begin position="21"/>
        <end position="720"/>
    </location>
</feature>
<feature type="compositionally biased region" description="Basic and acidic residues" evidence="8">
    <location>
        <begin position="513"/>
        <end position="523"/>
    </location>
</feature>
<dbReference type="InterPro" id="IPR036851">
    <property type="entry name" value="Chloroperoxidase-like_sf"/>
</dbReference>
<dbReference type="PROSITE" id="PS51405">
    <property type="entry name" value="HEME_HALOPEROXIDASE"/>
    <property type="match status" value="1"/>
</dbReference>
<dbReference type="AlphaFoldDB" id="A0A8H5LJL7"/>
<comment type="similarity">
    <text evidence="7">Belongs to the chloroperoxidase family.</text>
</comment>
<dbReference type="InterPro" id="IPR000028">
    <property type="entry name" value="Chloroperoxidase"/>
</dbReference>
<evidence type="ECO:0000256" key="4">
    <source>
        <dbReference type="ARBA" id="ARBA00022723"/>
    </source>
</evidence>
<keyword evidence="6" id="KW-0408">Iron</keyword>
<comment type="cofactor">
    <cofactor evidence="1">
        <name>heme b</name>
        <dbReference type="ChEBI" id="CHEBI:60344"/>
    </cofactor>
</comment>
<evidence type="ECO:0000256" key="6">
    <source>
        <dbReference type="ARBA" id="ARBA00023004"/>
    </source>
</evidence>
<dbReference type="GO" id="GO:0004601">
    <property type="term" value="F:peroxidase activity"/>
    <property type="evidence" value="ECO:0007669"/>
    <property type="project" value="UniProtKB-KW"/>
</dbReference>
<dbReference type="Proteomes" id="UP000559027">
    <property type="component" value="Unassembled WGS sequence"/>
</dbReference>
<protein>
    <recommendedName>
        <fullName evidence="10">Heme haloperoxidase family profile domain-containing protein</fullName>
    </recommendedName>
</protein>
<evidence type="ECO:0000256" key="9">
    <source>
        <dbReference type="SAM" id="SignalP"/>
    </source>
</evidence>
<gene>
    <name evidence="11" type="ORF">D9756_003041</name>
</gene>
<dbReference type="Pfam" id="PF01328">
    <property type="entry name" value="Peroxidase_2"/>
    <property type="match status" value="1"/>
</dbReference>
<dbReference type="EMBL" id="JAACJO010000004">
    <property type="protein sequence ID" value="KAF5359736.1"/>
    <property type="molecule type" value="Genomic_DNA"/>
</dbReference>
<keyword evidence="12" id="KW-1185">Reference proteome</keyword>
<evidence type="ECO:0000256" key="5">
    <source>
        <dbReference type="ARBA" id="ARBA00023002"/>
    </source>
</evidence>
<feature type="signal peptide" evidence="9">
    <location>
        <begin position="1"/>
        <end position="20"/>
    </location>
</feature>
<evidence type="ECO:0000313" key="11">
    <source>
        <dbReference type="EMBL" id="KAF5359736.1"/>
    </source>
</evidence>
<evidence type="ECO:0000256" key="2">
    <source>
        <dbReference type="ARBA" id="ARBA00022559"/>
    </source>
</evidence>
<name>A0A8H5LJL7_9AGAR</name>
<keyword evidence="3" id="KW-0349">Heme</keyword>
<dbReference type="PANTHER" id="PTHR33577:SF16">
    <property type="entry name" value="HEME HALOPEROXIDASE FAMILY PROFILE DOMAIN-CONTAINING PROTEIN"/>
    <property type="match status" value="1"/>
</dbReference>
<keyword evidence="4" id="KW-0479">Metal-binding</keyword>
<keyword evidence="5" id="KW-0560">Oxidoreductase</keyword>
<sequence length="720" mass="78877">MVSFVSFVTFSLALASSAMAFPAYASLAGLPREELDRIIPTLQVRDPAKLPPPLKNNGTKLVNDAQHPWKPLRYGDMRGPCPGLNTLASHGYLPRNGIASPSQIIAAVQEGYNMDPHFATFVTYLGHISNGNQVTDLLSIGGKSPNTGADPHTPASVSGLSTHTTFEGDASLSRVDLAHQFVAFSKKYGRGKYNLKVAGELRYHRIQQSIAENPNFTFVSPRYNTAYTESVFLINFFVDGRHYDGQLDMDVALGFFKDMRMPHDFHRAPKPIGGDGFDLVEAAHPILPGRNVAGVNTYQPDPTSAQLTEFCKVYQNFVNNTVLSFYPNPTGALRKALKINLGRLHDALSAKTVFGPGCPRLYPYATADDSRTVGGDRGSSSAEVASVLHLDPNSVLYREIKAVAREALQGYLNLGVCWSKQDPKRIAQVRSEISKSFPGVFEGPGLDGPTRQKRMKAIMTYLQRYSGMARWHYKKKSLEAKVKAVRGATLRRGTRIRGSAPSQSPSPLADDDPMVKPQKDDIHTSAAQNLDIPRPATAMENSRPPTPTHLEVVHATSSSTRPSNEILPIGMPSPSRSALATGSTSILSLADPADFPFAGHMGTISRPMTTSQSSSITLVSTPVPPVVALPQIPTLSEYRVDEVAAFLRSCQSDMQFLLNSFITFGLRSNKYLSMVAEWPDSEVDEFLRRVIGVNPEILNVLPEMELYLLRRHLKAYFSST</sequence>
<proteinExistence type="inferred from homology"/>
<dbReference type="SUPFAM" id="SSF47571">
    <property type="entry name" value="Cloroperoxidase"/>
    <property type="match status" value="1"/>
</dbReference>
<keyword evidence="9" id="KW-0732">Signal</keyword>
<comment type="caution">
    <text evidence="11">The sequence shown here is derived from an EMBL/GenBank/DDBJ whole genome shotgun (WGS) entry which is preliminary data.</text>
</comment>
<dbReference type="GO" id="GO:0046872">
    <property type="term" value="F:metal ion binding"/>
    <property type="evidence" value="ECO:0007669"/>
    <property type="project" value="UniProtKB-KW"/>
</dbReference>
<feature type="domain" description="Heme haloperoxidase family profile" evidence="10">
    <location>
        <begin position="65"/>
        <end position="281"/>
    </location>
</feature>
<keyword evidence="2" id="KW-0575">Peroxidase</keyword>
<organism evidence="11 12">
    <name type="scientific">Leucocoprinus leucothites</name>
    <dbReference type="NCBI Taxonomy" id="201217"/>
    <lineage>
        <taxon>Eukaryota</taxon>
        <taxon>Fungi</taxon>
        <taxon>Dikarya</taxon>
        <taxon>Basidiomycota</taxon>
        <taxon>Agaricomycotina</taxon>
        <taxon>Agaricomycetes</taxon>
        <taxon>Agaricomycetidae</taxon>
        <taxon>Agaricales</taxon>
        <taxon>Agaricineae</taxon>
        <taxon>Agaricaceae</taxon>
        <taxon>Leucocoprinus</taxon>
    </lineage>
</organism>
<evidence type="ECO:0000256" key="7">
    <source>
        <dbReference type="ARBA" id="ARBA00025795"/>
    </source>
</evidence>
<evidence type="ECO:0000256" key="1">
    <source>
        <dbReference type="ARBA" id="ARBA00001970"/>
    </source>
</evidence>
<dbReference type="OrthoDB" id="2542103at2759"/>
<evidence type="ECO:0000259" key="10">
    <source>
        <dbReference type="PROSITE" id="PS51405"/>
    </source>
</evidence>
<evidence type="ECO:0000256" key="3">
    <source>
        <dbReference type="ARBA" id="ARBA00022617"/>
    </source>
</evidence>
<reference evidence="11 12" key="1">
    <citation type="journal article" date="2020" name="ISME J.">
        <title>Uncovering the hidden diversity of litter-decomposition mechanisms in mushroom-forming fungi.</title>
        <authorList>
            <person name="Floudas D."/>
            <person name="Bentzer J."/>
            <person name="Ahren D."/>
            <person name="Johansson T."/>
            <person name="Persson P."/>
            <person name="Tunlid A."/>
        </authorList>
    </citation>
    <scope>NUCLEOTIDE SEQUENCE [LARGE SCALE GENOMIC DNA]</scope>
    <source>
        <strain evidence="11 12">CBS 146.42</strain>
    </source>
</reference>
<evidence type="ECO:0000313" key="12">
    <source>
        <dbReference type="Proteomes" id="UP000559027"/>
    </source>
</evidence>
<feature type="region of interest" description="Disordered" evidence="8">
    <location>
        <begin position="489"/>
        <end position="544"/>
    </location>
</feature>